<evidence type="ECO:0008006" key="3">
    <source>
        <dbReference type="Google" id="ProtNLM"/>
    </source>
</evidence>
<dbReference type="RefSeq" id="WP_379790104.1">
    <property type="nucleotide sequence ID" value="NZ_JBHSQB010000003.1"/>
</dbReference>
<evidence type="ECO:0000313" key="1">
    <source>
        <dbReference type="EMBL" id="MFC6095478.1"/>
    </source>
</evidence>
<comment type="caution">
    <text evidence="1">The sequence shown here is derived from an EMBL/GenBank/DDBJ whole genome shotgun (WGS) entry which is preliminary data.</text>
</comment>
<protein>
    <recommendedName>
        <fullName evidence="3">Recombinase domain-containing protein</fullName>
    </recommendedName>
</protein>
<accession>A0ABW1PK81</accession>
<dbReference type="EMBL" id="JBHSQB010000003">
    <property type="protein sequence ID" value="MFC6095478.1"/>
    <property type="molecule type" value="Genomic_DNA"/>
</dbReference>
<keyword evidence="2" id="KW-1185">Reference proteome</keyword>
<gene>
    <name evidence="1" type="ORF">ACFPVY_02380</name>
</gene>
<evidence type="ECO:0000313" key="2">
    <source>
        <dbReference type="Proteomes" id="UP001596287"/>
    </source>
</evidence>
<reference evidence="2" key="1">
    <citation type="journal article" date="2019" name="Int. J. Syst. Evol. Microbiol.">
        <title>The Global Catalogue of Microorganisms (GCM) 10K type strain sequencing project: providing services to taxonomists for standard genome sequencing and annotation.</title>
        <authorList>
            <consortium name="The Broad Institute Genomics Platform"/>
            <consortium name="The Broad Institute Genome Sequencing Center for Infectious Disease"/>
            <person name="Wu L."/>
            <person name="Ma J."/>
        </authorList>
    </citation>
    <scope>NUCLEOTIDE SEQUENCE [LARGE SCALE GENOMIC DNA]</scope>
    <source>
        <strain evidence="2">CCUG 49679</strain>
    </source>
</reference>
<dbReference type="Proteomes" id="UP001596287">
    <property type="component" value="Unassembled WGS sequence"/>
</dbReference>
<organism evidence="1 2">
    <name type="scientific">Flavobacterium qiangtangense</name>
    <dbReference type="NCBI Taxonomy" id="1442595"/>
    <lineage>
        <taxon>Bacteria</taxon>
        <taxon>Pseudomonadati</taxon>
        <taxon>Bacteroidota</taxon>
        <taxon>Flavobacteriia</taxon>
        <taxon>Flavobacteriales</taxon>
        <taxon>Flavobacteriaceae</taxon>
        <taxon>Flavobacterium</taxon>
    </lineage>
</organism>
<name>A0ABW1PK81_9FLAO</name>
<proteinExistence type="predicted"/>
<sequence length="80" mass="9006">MSYGKDFEQLKTQRAVVPRQLLGMDLPLSKNKEIPYGTGFDRKGNMAIDRVLTNPVYGGLVRVGPFKDLPGGLFMLFMNR</sequence>